<dbReference type="InterPro" id="IPR003137">
    <property type="entry name" value="PA_domain"/>
</dbReference>
<dbReference type="Pfam" id="PF02225">
    <property type="entry name" value="PA"/>
    <property type="match status" value="1"/>
</dbReference>
<dbReference type="OrthoDB" id="10430942at2759"/>
<dbReference type="AlphaFoldDB" id="A0A367LJZ4"/>
<feature type="chain" id="PRO_5016711042" description="PA domain-containing protein" evidence="1">
    <location>
        <begin position="26"/>
        <end position="314"/>
    </location>
</feature>
<evidence type="ECO:0000256" key="1">
    <source>
        <dbReference type="SAM" id="SignalP"/>
    </source>
</evidence>
<dbReference type="Proteomes" id="UP000253664">
    <property type="component" value="Unassembled WGS sequence"/>
</dbReference>
<accession>A0A367LJZ4</accession>
<evidence type="ECO:0000313" key="4">
    <source>
        <dbReference type="Proteomes" id="UP000253664"/>
    </source>
</evidence>
<gene>
    <name evidence="3" type="ORF">L249_6681</name>
</gene>
<keyword evidence="1" id="KW-0732">Signal</keyword>
<sequence length="314" mass="34791">MSRPNLSNLFYFLLSLLPLASLVAGVSTPDDRPSQVPSRPSPDDLLALAHRVCAAWRCIETSFPSLLNDTGSSSYRSLFSPGPLFKELVEYAQPVCAGLLSNNTASTSPVELAHVPNSTVTDAKVNQTVSKVSQTVPRGWRKALEQIVALYTNLVKDSPRDPKWPKRVTDIELVNHGGAGERLHVLSPDYGVETPRPVTGRIYLVPRMNGTCSCIRGQWTPVIDRIVVLEHRVECDAAKRVKCAKDYQAQAVLFYSSPKEKSLLDADQQKSLNEQNREDLLPVGVISSKNARKLADQERRLWSYATIQLIVKTD</sequence>
<evidence type="ECO:0000313" key="3">
    <source>
        <dbReference type="EMBL" id="RCI14744.1"/>
    </source>
</evidence>
<name>A0A367LJZ4_9HYPO</name>
<feature type="signal peptide" evidence="1">
    <location>
        <begin position="1"/>
        <end position="25"/>
    </location>
</feature>
<organism evidence="3 4">
    <name type="scientific">Ophiocordyceps polyrhachis-furcata BCC 54312</name>
    <dbReference type="NCBI Taxonomy" id="1330021"/>
    <lineage>
        <taxon>Eukaryota</taxon>
        <taxon>Fungi</taxon>
        <taxon>Dikarya</taxon>
        <taxon>Ascomycota</taxon>
        <taxon>Pezizomycotina</taxon>
        <taxon>Sordariomycetes</taxon>
        <taxon>Hypocreomycetidae</taxon>
        <taxon>Hypocreales</taxon>
        <taxon>Ophiocordycipitaceae</taxon>
        <taxon>Ophiocordyceps</taxon>
    </lineage>
</organism>
<proteinExistence type="predicted"/>
<dbReference type="EMBL" id="LKCN02000003">
    <property type="protein sequence ID" value="RCI14744.1"/>
    <property type="molecule type" value="Genomic_DNA"/>
</dbReference>
<feature type="domain" description="PA" evidence="2">
    <location>
        <begin position="211"/>
        <end position="294"/>
    </location>
</feature>
<comment type="caution">
    <text evidence="3">The sequence shown here is derived from an EMBL/GenBank/DDBJ whole genome shotgun (WGS) entry which is preliminary data.</text>
</comment>
<evidence type="ECO:0000259" key="2">
    <source>
        <dbReference type="Pfam" id="PF02225"/>
    </source>
</evidence>
<protein>
    <recommendedName>
        <fullName evidence="2">PA domain-containing protein</fullName>
    </recommendedName>
</protein>
<reference evidence="3 4" key="1">
    <citation type="journal article" date="2015" name="BMC Genomics">
        <title>Insights from the genome of Ophiocordyceps polyrhachis-furcata to pathogenicity and host specificity in insect fungi.</title>
        <authorList>
            <person name="Wichadakul D."/>
            <person name="Kobmoo N."/>
            <person name="Ingsriswang S."/>
            <person name="Tangphatsornruang S."/>
            <person name="Chantasingh D."/>
            <person name="Luangsa-ard J.J."/>
            <person name="Eurwilaichitr L."/>
        </authorList>
    </citation>
    <scope>NUCLEOTIDE SEQUENCE [LARGE SCALE GENOMIC DNA]</scope>
    <source>
        <strain evidence="3 4">BCC 54312</strain>
    </source>
</reference>
<keyword evidence="4" id="KW-1185">Reference proteome</keyword>